<organism evidence="2">
    <name type="scientific">marine sediment metagenome</name>
    <dbReference type="NCBI Taxonomy" id="412755"/>
    <lineage>
        <taxon>unclassified sequences</taxon>
        <taxon>metagenomes</taxon>
        <taxon>ecological metagenomes</taxon>
    </lineage>
</organism>
<accession>A0A0F9F7X5</accession>
<evidence type="ECO:0000256" key="1">
    <source>
        <dbReference type="SAM" id="MobiDB-lite"/>
    </source>
</evidence>
<dbReference type="EMBL" id="LAZR01022295">
    <property type="protein sequence ID" value="KKL82373.1"/>
    <property type="molecule type" value="Genomic_DNA"/>
</dbReference>
<gene>
    <name evidence="2" type="ORF">LCGC14_1985440</name>
</gene>
<dbReference type="AlphaFoldDB" id="A0A0F9F7X5"/>
<sequence length="66" mass="7702">MLKTITLPLLEALDYLYSNGLAIDRLWTVDKLRDPTKETRYIRRETHITVKPQPTAPEIDPLPKLE</sequence>
<name>A0A0F9F7X5_9ZZZZ</name>
<proteinExistence type="predicted"/>
<comment type="caution">
    <text evidence="2">The sequence shown here is derived from an EMBL/GenBank/DDBJ whole genome shotgun (WGS) entry which is preliminary data.</text>
</comment>
<reference evidence="2" key="1">
    <citation type="journal article" date="2015" name="Nature">
        <title>Complex archaea that bridge the gap between prokaryotes and eukaryotes.</title>
        <authorList>
            <person name="Spang A."/>
            <person name="Saw J.H."/>
            <person name="Jorgensen S.L."/>
            <person name="Zaremba-Niedzwiedzka K."/>
            <person name="Martijn J."/>
            <person name="Lind A.E."/>
            <person name="van Eijk R."/>
            <person name="Schleper C."/>
            <person name="Guy L."/>
            <person name="Ettema T.J."/>
        </authorList>
    </citation>
    <scope>NUCLEOTIDE SEQUENCE</scope>
</reference>
<feature type="region of interest" description="Disordered" evidence="1">
    <location>
        <begin position="46"/>
        <end position="66"/>
    </location>
</feature>
<evidence type="ECO:0000313" key="2">
    <source>
        <dbReference type="EMBL" id="KKL82373.1"/>
    </source>
</evidence>
<protein>
    <submittedName>
        <fullName evidence="2">Uncharacterized protein</fullName>
    </submittedName>
</protein>